<accession>A0A0G0ZMY1</accession>
<organism evidence="8 9">
    <name type="scientific">Candidatus Daviesbacteria bacterium GW2011_GWB1_41_5</name>
    <dbReference type="NCBI Taxonomy" id="1618429"/>
    <lineage>
        <taxon>Bacteria</taxon>
        <taxon>Candidatus Daviesiibacteriota</taxon>
    </lineage>
</organism>
<comment type="similarity">
    <text evidence="1">Belongs to the MreC family.</text>
</comment>
<evidence type="ECO:0000256" key="1">
    <source>
        <dbReference type="ARBA" id="ARBA00009369"/>
    </source>
</evidence>
<feature type="coiled-coil region" evidence="5">
    <location>
        <begin position="72"/>
        <end position="106"/>
    </location>
</feature>
<dbReference type="AlphaFoldDB" id="A0A0G0ZMY1"/>
<dbReference type="Gene3D" id="2.40.10.350">
    <property type="entry name" value="Rod shape-determining protein MreC, domain 2"/>
    <property type="match status" value="1"/>
</dbReference>
<dbReference type="InterPro" id="IPR007221">
    <property type="entry name" value="MreC"/>
</dbReference>
<keyword evidence="6" id="KW-1133">Transmembrane helix</keyword>
<dbReference type="EMBL" id="LCBN01000002">
    <property type="protein sequence ID" value="KKS14348.1"/>
    <property type="molecule type" value="Genomic_DNA"/>
</dbReference>
<evidence type="ECO:0000259" key="7">
    <source>
        <dbReference type="Pfam" id="PF04085"/>
    </source>
</evidence>
<evidence type="ECO:0000313" key="8">
    <source>
        <dbReference type="EMBL" id="KKS14348.1"/>
    </source>
</evidence>
<evidence type="ECO:0000256" key="2">
    <source>
        <dbReference type="ARBA" id="ARBA00013855"/>
    </source>
</evidence>
<gene>
    <name evidence="8" type="ORF">UU67_C0002G0014</name>
</gene>
<dbReference type="PIRSF" id="PIRSF038471">
    <property type="entry name" value="MreC"/>
    <property type="match status" value="1"/>
</dbReference>
<dbReference type="GO" id="GO:0008360">
    <property type="term" value="P:regulation of cell shape"/>
    <property type="evidence" value="ECO:0007669"/>
    <property type="project" value="UniProtKB-KW"/>
</dbReference>
<comment type="caution">
    <text evidence="8">The sequence shown here is derived from an EMBL/GenBank/DDBJ whole genome shotgun (WGS) entry which is preliminary data.</text>
</comment>
<dbReference type="InterPro" id="IPR055342">
    <property type="entry name" value="MreC_beta-barrel_core"/>
</dbReference>
<dbReference type="InterPro" id="IPR042177">
    <property type="entry name" value="Cell/Rod_1"/>
</dbReference>
<sequence>MKVILADLKIFIFLFFSSLLLLFLDNLNFLNFPKTAIQTVTVPIQYGFYQTGKNISRQFEFLFLARRSAQENKALRLQLAEVIADNSNLRTELRETQSLIDSYNKLSPKTFDLLPARPIGLTRYLTIDKGSNEGAVVGQAVVFKDHYIGQIKSVSPRTSDVLLSTDPDSKIAVFSQGKDSSARGILSGQFGSEALMDKILHQEEVMKGDLVYSDGTEGKLPKGLILGKVVEVNTRQNEVFKTAKVESLYNILELDVVAIIKSP</sequence>
<evidence type="ECO:0000313" key="9">
    <source>
        <dbReference type="Proteomes" id="UP000034753"/>
    </source>
</evidence>
<name>A0A0G0ZMY1_9BACT</name>
<evidence type="ECO:0000256" key="3">
    <source>
        <dbReference type="ARBA" id="ARBA00022960"/>
    </source>
</evidence>
<keyword evidence="6" id="KW-0812">Transmembrane</keyword>
<dbReference type="PANTHER" id="PTHR34138:SF1">
    <property type="entry name" value="CELL SHAPE-DETERMINING PROTEIN MREC"/>
    <property type="match status" value="1"/>
</dbReference>
<evidence type="ECO:0000256" key="6">
    <source>
        <dbReference type="SAM" id="Phobius"/>
    </source>
</evidence>
<reference evidence="8 9" key="1">
    <citation type="journal article" date="2015" name="Nature">
        <title>rRNA introns, odd ribosomes, and small enigmatic genomes across a large radiation of phyla.</title>
        <authorList>
            <person name="Brown C.T."/>
            <person name="Hug L.A."/>
            <person name="Thomas B.C."/>
            <person name="Sharon I."/>
            <person name="Castelle C.J."/>
            <person name="Singh A."/>
            <person name="Wilkins M.J."/>
            <person name="Williams K.H."/>
            <person name="Banfield J.F."/>
        </authorList>
    </citation>
    <scope>NUCLEOTIDE SEQUENCE [LARGE SCALE GENOMIC DNA]</scope>
</reference>
<keyword evidence="5" id="KW-0175">Coiled coil</keyword>
<protein>
    <recommendedName>
        <fullName evidence="2">Cell shape-determining protein MreC</fullName>
    </recommendedName>
    <alternativeName>
        <fullName evidence="4">Cell shape protein MreC</fullName>
    </alternativeName>
</protein>
<keyword evidence="3" id="KW-0133">Cell shape</keyword>
<evidence type="ECO:0000256" key="4">
    <source>
        <dbReference type="ARBA" id="ARBA00032089"/>
    </source>
</evidence>
<dbReference type="PANTHER" id="PTHR34138">
    <property type="entry name" value="CELL SHAPE-DETERMINING PROTEIN MREC"/>
    <property type="match status" value="1"/>
</dbReference>
<feature type="domain" description="Rod shape-determining protein MreC beta-barrel core" evidence="7">
    <location>
        <begin position="121"/>
        <end position="261"/>
    </location>
</feature>
<feature type="transmembrane region" description="Helical" evidence="6">
    <location>
        <begin position="6"/>
        <end position="24"/>
    </location>
</feature>
<evidence type="ECO:0000256" key="5">
    <source>
        <dbReference type="SAM" id="Coils"/>
    </source>
</evidence>
<proteinExistence type="inferred from homology"/>
<dbReference type="Pfam" id="PF04085">
    <property type="entry name" value="MreC"/>
    <property type="match status" value="1"/>
</dbReference>
<dbReference type="InterPro" id="IPR042175">
    <property type="entry name" value="Cell/Rod_MreC_2"/>
</dbReference>
<keyword evidence="6" id="KW-0472">Membrane</keyword>
<dbReference type="GO" id="GO:0005886">
    <property type="term" value="C:plasma membrane"/>
    <property type="evidence" value="ECO:0007669"/>
    <property type="project" value="TreeGrafter"/>
</dbReference>
<dbReference type="Gene3D" id="2.40.10.340">
    <property type="entry name" value="Rod shape-determining protein MreC, domain 1"/>
    <property type="match status" value="1"/>
</dbReference>
<dbReference type="Proteomes" id="UP000034753">
    <property type="component" value="Unassembled WGS sequence"/>
</dbReference>